<dbReference type="GeneID" id="37023780"/>
<dbReference type="FunCoup" id="A0A316VJP8">
    <property type="interactions" value="12"/>
</dbReference>
<name>A0A316VJP8_9BASI</name>
<dbReference type="InterPro" id="IPR036291">
    <property type="entry name" value="NAD(P)-bd_dom_sf"/>
</dbReference>
<reference evidence="2 3" key="1">
    <citation type="journal article" date="2018" name="Mol. Biol. Evol.">
        <title>Broad Genomic Sampling Reveals a Smut Pathogenic Ancestry of the Fungal Clade Ustilaginomycotina.</title>
        <authorList>
            <person name="Kijpornyongpan T."/>
            <person name="Mondo S.J."/>
            <person name="Barry K."/>
            <person name="Sandor L."/>
            <person name="Lee J."/>
            <person name="Lipzen A."/>
            <person name="Pangilinan J."/>
            <person name="LaButti K."/>
            <person name="Hainaut M."/>
            <person name="Henrissat B."/>
            <person name="Grigoriev I.V."/>
            <person name="Spatafora J.W."/>
            <person name="Aime M.C."/>
        </authorList>
    </citation>
    <scope>NUCLEOTIDE SEQUENCE [LARGE SCALE GENOMIC DNA]</scope>
    <source>
        <strain evidence="2 3">MCA 3882</strain>
    </source>
</reference>
<dbReference type="Proteomes" id="UP000245771">
    <property type="component" value="Unassembled WGS sequence"/>
</dbReference>
<keyword evidence="3" id="KW-1185">Reference proteome</keyword>
<sequence length="260" mass="28201">MSSNAARIFVIGGHGRVALQFTRLASQAGHTVISQIRNASHSSDLPNPGPGKVEPLVESLEDLSVSQLAKLFKDQNPNVIVFAAGAGGKGGAERTFAVDRDGAIKVFDALEQANLPTPHFKRFLLVSAVDSRNIETTKPEWYTEKDYERSKKAREALGTYYHAKYEADLNLSKRTSFPWTVLRPSTLQDEPAGGVSLAEHSTITNPVPRESVAKVLLALAELPADTKGANGQMWDLTSGKGDVHEQVQAAVKRARTDWVG</sequence>
<dbReference type="EMBL" id="KZ819602">
    <property type="protein sequence ID" value="PWN37907.1"/>
    <property type="molecule type" value="Genomic_DNA"/>
</dbReference>
<proteinExistence type="predicted"/>
<dbReference type="Gene3D" id="3.40.50.720">
    <property type="entry name" value="NAD(P)-binding Rossmann-like Domain"/>
    <property type="match status" value="1"/>
</dbReference>
<dbReference type="PANTHER" id="PTHR15020">
    <property type="entry name" value="FLAVIN REDUCTASE-RELATED"/>
    <property type="match status" value="1"/>
</dbReference>
<organism evidence="2 3">
    <name type="scientific">Meira miltonrushii</name>
    <dbReference type="NCBI Taxonomy" id="1280837"/>
    <lineage>
        <taxon>Eukaryota</taxon>
        <taxon>Fungi</taxon>
        <taxon>Dikarya</taxon>
        <taxon>Basidiomycota</taxon>
        <taxon>Ustilaginomycotina</taxon>
        <taxon>Exobasidiomycetes</taxon>
        <taxon>Exobasidiales</taxon>
        <taxon>Brachybasidiaceae</taxon>
        <taxon>Meira</taxon>
    </lineage>
</organism>
<dbReference type="InParanoid" id="A0A316VJP8"/>
<gene>
    <name evidence="2" type="ORF">FA14DRAFT_20663</name>
</gene>
<protein>
    <submittedName>
        <fullName evidence="2">NAD(P)-binding protein</fullName>
    </submittedName>
</protein>
<dbReference type="Pfam" id="PF13460">
    <property type="entry name" value="NAD_binding_10"/>
    <property type="match status" value="1"/>
</dbReference>
<dbReference type="RefSeq" id="XP_025358209.1">
    <property type="nucleotide sequence ID" value="XM_025501999.1"/>
</dbReference>
<evidence type="ECO:0000313" key="3">
    <source>
        <dbReference type="Proteomes" id="UP000245771"/>
    </source>
</evidence>
<evidence type="ECO:0000259" key="1">
    <source>
        <dbReference type="Pfam" id="PF13460"/>
    </source>
</evidence>
<feature type="domain" description="NAD(P)-binding" evidence="1">
    <location>
        <begin position="12"/>
        <end position="221"/>
    </location>
</feature>
<evidence type="ECO:0000313" key="2">
    <source>
        <dbReference type="EMBL" id="PWN37907.1"/>
    </source>
</evidence>
<dbReference type="AlphaFoldDB" id="A0A316VJP8"/>
<dbReference type="STRING" id="1280837.A0A316VJP8"/>
<dbReference type="InterPro" id="IPR016040">
    <property type="entry name" value="NAD(P)-bd_dom"/>
</dbReference>
<accession>A0A316VJP8</accession>
<dbReference type="OrthoDB" id="10254604at2759"/>
<dbReference type="PANTHER" id="PTHR15020:SF50">
    <property type="entry name" value="UPF0659 PROTEIN YMR090W"/>
    <property type="match status" value="1"/>
</dbReference>
<dbReference type="SUPFAM" id="SSF51735">
    <property type="entry name" value="NAD(P)-binding Rossmann-fold domains"/>
    <property type="match status" value="1"/>
</dbReference>